<dbReference type="InterPro" id="IPR009057">
    <property type="entry name" value="Homeodomain-like_sf"/>
</dbReference>
<dbReference type="SUPFAM" id="SSF46689">
    <property type="entry name" value="Homeodomain-like"/>
    <property type="match status" value="1"/>
</dbReference>
<evidence type="ECO:0008006" key="4">
    <source>
        <dbReference type="Google" id="ProtNLM"/>
    </source>
</evidence>
<proteinExistence type="predicted"/>
<accession>A0ABU8P7B3</accession>
<dbReference type="EMBL" id="JBAHUZ010000037">
    <property type="protein sequence ID" value="MEJ4139582.1"/>
    <property type="molecule type" value="Genomic_DNA"/>
</dbReference>
<protein>
    <recommendedName>
        <fullName evidence="4">Transposase</fullName>
    </recommendedName>
</protein>
<reference evidence="2 3" key="1">
    <citation type="submission" date="2024-02" db="EMBL/GenBank/DDBJ databases">
        <title>Whole genome sequencing and characterization of Corynebacterium isolated from the ocular surface of dry eye disease sufferers.</title>
        <authorList>
            <person name="Naqvi M."/>
        </authorList>
    </citation>
    <scope>NUCLEOTIDE SEQUENCE [LARGE SCALE GENOMIC DNA]</scope>
    <source>
        <strain evidence="2 3">PCR27</strain>
    </source>
</reference>
<comment type="caution">
    <text evidence="2">The sequence shown here is derived from an EMBL/GenBank/DDBJ whole genome shotgun (WGS) entry which is preliminary data.</text>
</comment>
<feature type="compositionally biased region" description="Basic and acidic residues" evidence="1">
    <location>
        <begin position="43"/>
        <end position="56"/>
    </location>
</feature>
<gene>
    <name evidence="2" type="ORF">V5S76_10765</name>
</gene>
<dbReference type="Proteomes" id="UP001372244">
    <property type="component" value="Unassembled WGS sequence"/>
</dbReference>
<dbReference type="Gene3D" id="1.10.10.60">
    <property type="entry name" value="Homeodomain-like"/>
    <property type="match status" value="1"/>
</dbReference>
<keyword evidence="3" id="KW-1185">Reference proteome</keyword>
<evidence type="ECO:0000313" key="2">
    <source>
        <dbReference type="EMBL" id="MEJ4139582.1"/>
    </source>
</evidence>
<organism evidence="2 3">
    <name type="scientific">Corynebacterium marquesiae</name>
    <dbReference type="NCBI Taxonomy" id="2913503"/>
    <lineage>
        <taxon>Bacteria</taxon>
        <taxon>Bacillati</taxon>
        <taxon>Actinomycetota</taxon>
        <taxon>Actinomycetes</taxon>
        <taxon>Mycobacteriales</taxon>
        <taxon>Corynebacteriaceae</taxon>
        <taxon>Corynebacterium</taxon>
    </lineage>
</organism>
<evidence type="ECO:0000256" key="1">
    <source>
        <dbReference type="SAM" id="MobiDB-lite"/>
    </source>
</evidence>
<name>A0ABU8P7B3_9CORY</name>
<sequence length="108" mass="12627">MAVYENNEDLSLHAASIELGINRSSLYSWLKQYGTGKRARSKNMRDKGRATTDSQRIRQLEKRKVARRTRYPAQGREAFCLKRHAGNRLPVFYDHRTEYSVHTDVSRV</sequence>
<dbReference type="RefSeq" id="WP_337887957.1">
    <property type="nucleotide sequence ID" value="NZ_JBAHUW010000035.1"/>
</dbReference>
<feature type="region of interest" description="Disordered" evidence="1">
    <location>
        <begin position="35"/>
        <end position="56"/>
    </location>
</feature>
<evidence type="ECO:0000313" key="3">
    <source>
        <dbReference type="Proteomes" id="UP001372244"/>
    </source>
</evidence>